<reference evidence="1 2" key="1">
    <citation type="journal article" date="2016" name="Nat. Commun.">
        <title>Extremotolerant tardigrade genome and improved radiotolerance of human cultured cells by tardigrade-unique protein.</title>
        <authorList>
            <person name="Hashimoto T."/>
            <person name="Horikawa D.D."/>
            <person name="Saito Y."/>
            <person name="Kuwahara H."/>
            <person name="Kozuka-Hata H."/>
            <person name="Shin-I T."/>
            <person name="Minakuchi Y."/>
            <person name="Ohishi K."/>
            <person name="Motoyama A."/>
            <person name="Aizu T."/>
            <person name="Enomoto A."/>
            <person name="Kondo K."/>
            <person name="Tanaka S."/>
            <person name="Hara Y."/>
            <person name="Koshikawa S."/>
            <person name="Sagara H."/>
            <person name="Miura T."/>
            <person name="Yokobori S."/>
            <person name="Miyagawa K."/>
            <person name="Suzuki Y."/>
            <person name="Kubo T."/>
            <person name="Oyama M."/>
            <person name="Kohara Y."/>
            <person name="Fujiyama A."/>
            <person name="Arakawa K."/>
            <person name="Katayama T."/>
            <person name="Toyoda A."/>
            <person name="Kunieda T."/>
        </authorList>
    </citation>
    <scope>NUCLEOTIDE SEQUENCE [LARGE SCALE GENOMIC DNA]</scope>
    <source>
        <strain evidence="1 2">YOKOZUNA-1</strain>
    </source>
</reference>
<evidence type="ECO:0000313" key="2">
    <source>
        <dbReference type="Proteomes" id="UP000186922"/>
    </source>
</evidence>
<gene>
    <name evidence="1" type="primary">RvY_05242-1</name>
    <name evidence="1" type="synonym">RvY_05242.1</name>
    <name evidence="1" type="ORF">RvY_05242</name>
</gene>
<organism evidence="1 2">
    <name type="scientific">Ramazzottius varieornatus</name>
    <name type="common">Water bear</name>
    <name type="synonym">Tardigrade</name>
    <dbReference type="NCBI Taxonomy" id="947166"/>
    <lineage>
        <taxon>Eukaryota</taxon>
        <taxon>Metazoa</taxon>
        <taxon>Ecdysozoa</taxon>
        <taxon>Tardigrada</taxon>
        <taxon>Eutardigrada</taxon>
        <taxon>Parachela</taxon>
        <taxon>Hypsibioidea</taxon>
        <taxon>Ramazzottiidae</taxon>
        <taxon>Ramazzottius</taxon>
    </lineage>
</organism>
<dbReference type="Proteomes" id="UP000186922">
    <property type="component" value="Unassembled WGS sequence"/>
</dbReference>
<sequence length="111" mass="12541">MPNPLPFVLRGRQVQEEAEGIQGFWKNMVLESGQVIQVDVVYGAWRLRRTLCTRSENILRCDGRSVFLTLGYDTRHPSQRVRLSKSSAATSTPAVDIYELECRSRELTGAA</sequence>
<keyword evidence="2" id="KW-1185">Reference proteome</keyword>
<evidence type="ECO:0000313" key="1">
    <source>
        <dbReference type="EMBL" id="GAU93277.1"/>
    </source>
</evidence>
<dbReference type="AlphaFoldDB" id="A0A1D1V128"/>
<proteinExistence type="predicted"/>
<name>A0A1D1V128_RAMVA</name>
<comment type="caution">
    <text evidence="1">The sequence shown here is derived from an EMBL/GenBank/DDBJ whole genome shotgun (WGS) entry which is preliminary data.</text>
</comment>
<dbReference type="EMBL" id="BDGG01000002">
    <property type="protein sequence ID" value="GAU93277.1"/>
    <property type="molecule type" value="Genomic_DNA"/>
</dbReference>
<accession>A0A1D1V128</accession>
<protein>
    <submittedName>
        <fullName evidence="1">Uncharacterized protein</fullName>
    </submittedName>
</protein>